<keyword evidence="3" id="KW-0963">Cytoplasm</keyword>
<dbReference type="PANTHER" id="PTHR10980">
    <property type="entry name" value="RHO GDP-DISSOCIATION INHIBITOR"/>
    <property type="match status" value="1"/>
</dbReference>
<comment type="similarity">
    <text evidence="2">Belongs to the Rho GDI family.</text>
</comment>
<proteinExistence type="inferred from homology"/>
<dbReference type="InterPro" id="IPR024792">
    <property type="entry name" value="RhoGDI_dom_sf"/>
</dbReference>
<dbReference type="SUPFAM" id="SSF81296">
    <property type="entry name" value="E set domains"/>
    <property type="match status" value="1"/>
</dbReference>
<dbReference type="Pfam" id="PF02115">
    <property type="entry name" value="Rho_GDI"/>
    <property type="match status" value="1"/>
</dbReference>
<protein>
    <submittedName>
        <fullName evidence="5">Uncharacterized protein</fullName>
    </submittedName>
</protein>
<reference evidence="5" key="1">
    <citation type="submission" date="2022-11" db="UniProtKB">
        <authorList>
            <consortium name="WormBaseParasite"/>
        </authorList>
    </citation>
    <scope>IDENTIFICATION</scope>
</reference>
<evidence type="ECO:0000256" key="1">
    <source>
        <dbReference type="ARBA" id="ARBA00004496"/>
    </source>
</evidence>
<name>A0A915Q599_9BILA</name>
<dbReference type="PRINTS" id="PR00492">
    <property type="entry name" value="RHOGDI"/>
</dbReference>
<dbReference type="GO" id="GO:0005094">
    <property type="term" value="F:Rho GDP-dissociation inhibitor activity"/>
    <property type="evidence" value="ECO:0007669"/>
    <property type="project" value="InterPro"/>
</dbReference>
<evidence type="ECO:0000313" key="4">
    <source>
        <dbReference type="Proteomes" id="UP000887581"/>
    </source>
</evidence>
<organism evidence="4 5">
    <name type="scientific">Setaria digitata</name>
    <dbReference type="NCBI Taxonomy" id="48799"/>
    <lineage>
        <taxon>Eukaryota</taxon>
        <taxon>Metazoa</taxon>
        <taxon>Ecdysozoa</taxon>
        <taxon>Nematoda</taxon>
        <taxon>Chromadorea</taxon>
        <taxon>Rhabditida</taxon>
        <taxon>Spirurina</taxon>
        <taxon>Spiruromorpha</taxon>
        <taxon>Filarioidea</taxon>
        <taxon>Setariidae</taxon>
        <taxon>Setaria</taxon>
    </lineage>
</organism>
<evidence type="ECO:0000256" key="2">
    <source>
        <dbReference type="ARBA" id="ARBA00009758"/>
    </source>
</evidence>
<comment type="subcellular location">
    <subcellularLocation>
        <location evidence="1">Cytoplasm</location>
    </subcellularLocation>
</comment>
<dbReference type="InterPro" id="IPR014756">
    <property type="entry name" value="Ig_E-set"/>
</dbReference>
<dbReference type="GO" id="GO:0016020">
    <property type="term" value="C:membrane"/>
    <property type="evidence" value="ECO:0007669"/>
    <property type="project" value="TreeGrafter"/>
</dbReference>
<dbReference type="Proteomes" id="UP000887581">
    <property type="component" value="Unplaced"/>
</dbReference>
<dbReference type="GO" id="GO:0005829">
    <property type="term" value="C:cytosol"/>
    <property type="evidence" value="ECO:0007669"/>
    <property type="project" value="TreeGrafter"/>
</dbReference>
<keyword evidence="4" id="KW-1185">Reference proteome</keyword>
<accession>A0A915Q599</accession>
<dbReference type="GO" id="GO:0007266">
    <property type="term" value="P:Rho protein signal transduction"/>
    <property type="evidence" value="ECO:0007669"/>
    <property type="project" value="InterPro"/>
</dbReference>
<dbReference type="AlphaFoldDB" id="A0A915Q599"/>
<dbReference type="WBParaSite" id="sdigi.contig6.g771.t1">
    <property type="protein sequence ID" value="sdigi.contig6.g771.t1"/>
    <property type="gene ID" value="sdigi.contig6.g771"/>
</dbReference>
<dbReference type="Gene3D" id="2.70.50.30">
    <property type="entry name" value="Coagulation Factor XIII, subunit A, domain 1"/>
    <property type="match status" value="1"/>
</dbReference>
<dbReference type="PANTHER" id="PTHR10980:SF3">
    <property type="entry name" value="LD16419P"/>
    <property type="match status" value="1"/>
</dbReference>
<sequence>MPCFFGLIFLVDKEVFMMGSYAPKVEMQSFITPVDEAPSGYYNILEGMLHRGAYRVKSQVCDDDGHDWLSWTWTLEIAKDWGE</sequence>
<dbReference type="InterPro" id="IPR000406">
    <property type="entry name" value="Rho_GDI"/>
</dbReference>
<evidence type="ECO:0000313" key="5">
    <source>
        <dbReference type="WBParaSite" id="sdigi.contig6.g771.t1"/>
    </source>
</evidence>
<evidence type="ECO:0000256" key="3">
    <source>
        <dbReference type="ARBA" id="ARBA00022490"/>
    </source>
</evidence>